<dbReference type="Gene3D" id="3.30.460.10">
    <property type="entry name" value="Beta Polymerase, domain 2"/>
    <property type="match status" value="1"/>
</dbReference>
<dbReference type="GeneID" id="84782979"/>
<dbReference type="AlphaFoldDB" id="A0A0R1K128"/>
<sequence length="277" mass="31833">MSEILTHLINYAQNHTFIQAVGTEGSVNDTATGSDSWQDIDVTYFVADPTAFDFTTWVTEFGQPSICQHTEHSNLFGTHSNQWRIFLVQFVNSTRIDLKIAPMADLSPYLKNDSLNTIVWAQDPALTSRPTDDHSHRQFAPTQAAFNAVLNEFYWCVGNVAKGLARKQFLYASEMNAQHVRPQLLQMLVWTVACDHPEGFNPGVYDKYLEPELTKEVRVRLQQTYRQENLKKLRHSTLIEAALMIWAQQQVIQKTNLALPSYLATRMRQLDDWINRL</sequence>
<evidence type="ECO:0000313" key="2">
    <source>
        <dbReference type="Proteomes" id="UP000051162"/>
    </source>
</evidence>
<dbReference type="RefSeq" id="WP_056944832.1">
    <property type="nucleotide sequence ID" value="NZ_AZDT01000063.1"/>
</dbReference>
<evidence type="ECO:0008006" key="3">
    <source>
        <dbReference type="Google" id="ProtNLM"/>
    </source>
</evidence>
<dbReference type="Proteomes" id="UP000051162">
    <property type="component" value="Unassembled WGS sequence"/>
</dbReference>
<dbReference type="PATRIC" id="fig|1423773.3.peg.846"/>
<keyword evidence="2" id="KW-1185">Reference proteome</keyword>
<evidence type="ECO:0000313" key="1">
    <source>
        <dbReference type="EMBL" id="KRK73079.1"/>
    </source>
</evidence>
<proteinExistence type="predicted"/>
<dbReference type="InterPro" id="IPR043519">
    <property type="entry name" value="NT_sf"/>
</dbReference>
<dbReference type="InterPro" id="IPR007530">
    <property type="entry name" value="Aminoglycoside_adenylylTfrase"/>
</dbReference>
<dbReference type="SUPFAM" id="SSF81301">
    <property type="entry name" value="Nucleotidyltransferase"/>
    <property type="match status" value="1"/>
</dbReference>
<name>A0A0R1K128_9LACO</name>
<dbReference type="STRING" id="1423773.FD30_GL000823"/>
<dbReference type="Gene3D" id="1.20.120.330">
    <property type="entry name" value="Nucleotidyltransferases domain 2"/>
    <property type="match status" value="1"/>
</dbReference>
<dbReference type="Pfam" id="PF04439">
    <property type="entry name" value="Adenyl_transf"/>
    <property type="match status" value="1"/>
</dbReference>
<comment type="caution">
    <text evidence="1">The sequence shown here is derived from an EMBL/GenBank/DDBJ whole genome shotgun (WGS) entry which is preliminary data.</text>
</comment>
<organism evidence="1 2">
    <name type="scientific">Levilactobacillus namurensis DSM 19117</name>
    <dbReference type="NCBI Taxonomy" id="1423773"/>
    <lineage>
        <taxon>Bacteria</taxon>
        <taxon>Bacillati</taxon>
        <taxon>Bacillota</taxon>
        <taxon>Bacilli</taxon>
        <taxon>Lactobacillales</taxon>
        <taxon>Lactobacillaceae</taxon>
        <taxon>Levilactobacillus</taxon>
    </lineage>
</organism>
<gene>
    <name evidence="1" type="ORF">FD30_GL000823</name>
</gene>
<accession>A0A0R1K128</accession>
<reference evidence="1 2" key="1">
    <citation type="journal article" date="2015" name="Genome Announc.">
        <title>Expanding the biotechnology potential of lactobacilli through comparative genomics of 213 strains and associated genera.</title>
        <authorList>
            <person name="Sun Z."/>
            <person name="Harris H.M."/>
            <person name="McCann A."/>
            <person name="Guo C."/>
            <person name="Argimon S."/>
            <person name="Zhang W."/>
            <person name="Yang X."/>
            <person name="Jeffery I.B."/>
            <person name="Cooney J.C."/>
            <person name="Kagawa T.F."/>
            <person name="Liu W."/>
            <person name="Song Y."/>
            <person name="Salvetti E."/>
            <person name="Wrobel A."/>
            <person name="Rasinkangas P."/>
            <person name="Parkhill J."/>
            <person name="Rea M.C."/>
            <person name="O'Sullivan O."/>
            <person name="Ritari J."/>
            <person name="Douillard F.P."/>
            <person name="Paul Ross R."/>
            <person name="Yang R."/>
            <person name="Briner A.E."/>
            <person name="Felis G.E."/>
            <person name="de Vos W.M."/>
            <person name="Barrangou R."/>
            <person name="Klaenhammer T.R."/>
            <person name="Caufield P.W."/>
            <person name="Cui Y."/>
            <person name="Zhang H."/>
            <person name="O'Toole P.W."/>
        </authorList>
    </citation>
    <scope>NUCLEOTIDE SEQUENCE [LARGE SCALE GENOMIC DNA]</scope>
    <source>
        <strain evidence="1 2">DSM 19117</strain>
    </source>
</reference>
<protein>
    <recommendedName>
        <fullName evidence="3">Aminoglycoside 6-adenylyltransferase</fullName>
    </recommendedName>
</protein>
<dbReference type="OrthoDB" id="9776406at2"/>
<dbReference type="EMBL" id="AZDT01000063">
    <property type="protein sequence ID" value="KRK73079.1"/>
    <property type="molecule type" value="Genomic_DNA"/>
</dbReference>
<dbReference type="SUPFAM" id="SSF81631">
    <property type="entry name" value="PAP/OAS1 substrate-binding domain"/>
    <property type="match status" value="1"/>
</dbReference>